<proteinExistence type="predicted"/>
<evidence type="ECO:0000313" key="1">
    <source>
        <dbReference type="EMBL" id="VFD53305.1"/>
    </source>
</evidence>
<dbReference type="AlphaFoldDB" id="A0AAX3GWX6"/>
<protein>
    <submittedName>
        <fullName evidence="1">Uncharacterized protein</fullName>
    </submittedName>
</protein>
<name>A0AAX3GWX6_CLODI</name>
<accession>A0AAX3GWX6</accession>
<reference evidence="1 2" key="1">
    <citation type="submission" date="2019-02" db="EMBL/GenBank/DDBJ databases">
        <authorList>
            <consortium name="Pathogen Informatics"/>
        </authorList>
    </citation>
    <scope>NUCLEOTIDE SEQUENCE [LARGE SCALE GENOMIC DNA]</scope>
    <source>
        <strain evidence="1 2">078GUE027</strain>
    </source>
</reference>
<gene>
    <name evidence="1" type="ORF">SAMEA1710456_00768</name>
</gene>
<comment type="caution">
    <text evidence="1">The sequence shown here is derived from an EMBL/GenBank/DDBJ whole genome shotgun (WGS) entry which is preliminary data.</text>
</comment>
<dbReference type="EMBL" id="CAADAT010000003">
    <property type="protein sequence ID" value="VFD53305.1"/>
    <property type="molecule type" value="Genomic_DNA"/>
</dbReference>
<sequence length="37" mass="4294">MDTSMVINFGGEDITLQNILGVYVEKIKYNKRVRFSN</sequence>
<evidence type="ECO:0000313" key="2">
    <source>
        <dbReference type="Proteomes" id="UP000346772"/>
    </source>
</evidence>
<dbReference type="Proteomes" id="UP000346772">
    <property type="component" value="Unassembled WGS sequence"/>
</dbReference>
<organism evidence="1 2">
    <name type="scientific">Clostridioides difficile</name>
    <name type="common">Peptoclostridium difficile</name>
    <dbReference type="NCBI Taxonomy" id="1496"/>
    <lineage>
        <taxon>Bacteria</taxon>
        <taxon>Bacillati</taxon>
        <taxon>Bacillota</taxon>
        <taxon>Clostridia</taxon>
        <taxon>Peptostreptococcales</taxon>
        <taxon>Peptostreptococcaceae</taxon>
        <taxon>Clostridioides</taxon>
    </lineage>
</organism>